<organism evidence="12 13">
    <name type="scientific">Anaeromassilibacillus senegalensis</name>
    <dbReference type="NCBI Taxonomy" id="1673717"/>
    <lineage>
        <taxon>Bacteria</taxon>
        <taxon>Bacillati</taxon>
        <taxon>Bacillota</taxon>
        <taxon>Clostridia</taxon>
        <taxon>Eubacteriales</taxon>
        <taxon>Acutalibacteraceae</taxon>
        <taxon>Anaeromassilibacillus</taxon>
    </lineage>
</organism>
<dbReference type="InterPro" id="IPR008979">
    <property type="entry name" value="Galactose-bd-like_sf"/>
</dbReference>
<evidence type="ECO:0000259" key="10">
    <source>
        <dbReference type="PROSITE" id="PS50022"/>
    </source>
</evidence>
<dbReference type="InterPro" id="IPR000421">
    <property type="entry name" value="FA58C"/>
</dbReference>
<keyword evidence="13" id="KW-1185">Reference proteome</keyword>
<dbReference type="Gene3D" id="3.20.20.80">
    <property type="entry name" value="Glycosidases"/>
    <property type="match status" value="1"/>
</dbReference>
<dbReference type="Pfam" id="PF03160">
    <property type="entry name" value="Calx-beta"/>
    <property type="match status" value="1"/>
</dbReference>
<evidence type="ECO:0000259" key="11">
    <source>
        <dbReference type="PROSITE" id="PS51175"/>
    </source>
</evidence>
<dbReference type="PROSITE" id="PS50022">
    <property type="entry name" value="FA58C_3"/>
    <property type="match status" value="1"/>
</dbReference>
<evidence type="ECO:0000256" key="7">
    <source>
        <dbReference type="ARBA" id="ARBA00023295"/>
    </source>
</evidence>
<dbReference type="InterPro" id="IPR011081">
    <property type="entry name" value="Big_4"/>
</dbReference>
<evidence type="ECO:0000256" key="3">
    <source>
        <dbReference type="ARBA" id="ARBA00022729"/>
    </source>
</evidence>
<comment type="similarity">
    <text evidence="1">Belongs to the glycosyl hydrolase 29 family.</text>
</comment>
<evidence type="ECO:0000256" key="8">
    <source>
        <dbReference type="SAM" id="MobiDB-lite"/>
    </source>
</evidence>
<protein>
    <recommendedName>
        <fullName evidence="2">alpha-L-fucosidase</fullName>
        <ecNumber evidence="2">3.2.1.51</ecNumber>
    </recommendedName>
</protein>
<keyword evidence="3 9" id="KW-0732">Signal</keyword>
<dbReference type="Gene3D" id="1.20.1270.90">
    <property type="entry name" value="AF1782-like"/>
    <property type="match status" value="4"/>
</dbReference>
<evidence type="ECO:0000256" key="1">
    <source>
        <dbReference type="ARBA" id="ARBA00007951"/>
    </source>
</evidence>
<evidence type="ECO:0000256" key="2">
    <source>
        <dbReference type="ARBA" id="ARBA00012662"/>
    </source>
</evidence>
<keyword evidence="4" id="KW-0677">Repeat</keyword>
<comment type="caution">
    <text evidence="12">The sequence shown here is derived from an EMBL/GenBank/DDBJ whole genome shotgun (WGS) entry which is preliminary data.</text>
</comment>
<name>A0ABS9MII5_9FIRM</name>
<dbReference type="Pfam" id="PF01120">
    <property type="entry name" value="Alpha_L_fucos"/>
    <property type="match status" value="1"/>
</dbReference>
<feature type="signal peptide" evidence="9">
    <location>
        <begin position="1"/>
        <end position="27"/>
    </location>
</feature>
<dbReference type="PROSITE" id="PS51175">
    <property type="entry name" value="CBM6"/>
    <property type="match status" value="1"/>
</dbReference>
<reference evidence="12 13" key="1">
    <citation type="submission" date="2022-01" db="EMBL/GenBank/DDBJ databases">
        <title>Collection of gut derived symbiotic bacterial strains cultured from healthy donors.</title>
        <authorList>
            <person name="Lin H."/>
            <person name="Kohout C."/>
            <person name="Waligurski E."/>
            <person name="Pamer E.G."/>
        </authorList>
    </citation>
    <scope>NUCLEOTIDE SEQUENCE [LARGE SCALE GENOMIC DNA]</scope>
    <source>
        <strain evidence="12 13">DFI.7.58</strain>
    </source>
</reference>
<dbReference type="SUPFAM" id="SSF49785">
    <property type="entry name" value="Galactose-binding domain-like"/>
    <property type="match status" value="3"/>
</dbReference>
<feature type="domain" description="F5/8 type C" evidence="10">
    <location>
        <begin position="375"/>
        <end position="509"/>
    </location>
</feature>
<dbReference type="SMART" id="SM00237">
    <property type="entry name" value="Calx_beta"/>
    <property type="match status" value="1"/>
</dbReference>
<feature type="chain" id="PRO_5046623739" description="alpha-L-fucosidase" evidence="9">
    <location>
        <begin position="28"/>
        <end position="1778"/>
    </location>
</feature>
<feature type="compositionally biased region" description="Gly residues" evidence="8">
    <location>
        <begin position="1653"/>
        <end position="1662"/>
    </location>
</feature>
<feature type="compositionally biased region" description="Low complexity" evidence="8">
    <location>
        <begin position="1663"/>
        <end position="1677"/>
    </location>
</feature>
<dbReference type="Pfam" id="PF07532">
    <property type="entry name" value="Big_4"/>
    <property type="match status" value="1"/>
</dbReference>
<proteinExistence type="inferred from homology"/>
<dbReference type="InterPro" id="IPR057739">
    <property type="entry name" value="Glyco_hydro_29_N"/>
</dbReference>
<evidence type="ECO:0000256" key="9">
    <source>
        <dbReference type="SAM" id="SignalP"/>
    </source>
</evidence>
<keyword evidence="5" id="KW-0378">Hydrolase</keyword>
<dbReference type="Gene3D" id="2.60.40.2030">
    <property type="match status" value="1"/>
</dbReference>
<evidence type="ECO:0000256" key="6">
    <source>
        <dbReference type="ARBA" id="ARBA00022837"/>
    </source>
</evidence>
<dbReference type="PANTHER" id="PTHR10030">
    <property type="entry name" value="ALPHA-L-FUCOSIDASE"/>
    <property type="match status" value="1"/>
</dbReference>
<evidence type="ECO:0000313" key="13">
    <source>
        <dbReference type="Proteomes" id="UP001298681"/>
    </source>
</evidence>
<dbReference type="Gene3D" id="1.20.1270.70">
    <property type="entry name" value="Designed single chain three-helix bundle"/>
    <property type="match status" value="1"/>
</dbReference>
<dbReference type="InterPro" id="IPR000933">
    <property type="entry name" value="Glyco_hydro_29"/>
</dbReference>
<accession>A0ABS9MII5</accession>
<dbReference type="Pfam" id="PF00754">
    <property type="entry name" value="F5_F8_type_C"/>
    <property type="match status" value="1"/>
</dbReference>
<dbReference type="EC" id="3.2.1.51" evidence="2"/>
<dbReference type="Proteomes" id="UP001298681">
    <property type="component" value="Unassembled WGS sequence"/>
</dbReference>
<dbReference type="InterPro" id="IPR003644">
    <property type="entry name" value="Calx_beta"/>
</dbReference>
<dbReference type="RefSeq" id="WP_237966613.1">
    <property type="nucleotide sequence ID" value="NZ_JAKNHQ010000005.1"/>
</dbReference>
<evidence type="ECO:0000256" key="4">
    <source>
        <dbReference type="ARBA" id="ARBA00022737"/>
    </source>
</evidence>
<dbReference type="PANTHER" id="PTHR10030:SF37">
    <property type="entry name" value="ALPHA-L-FUCOSIDASE-RELATED"/>
    <property type="match status" value="1"/>
</dbReference>
<dbReference type="Gene3D" id="2.60.120.260">
    <property type="entry name" value="Galactose-binding domain-like"/>
    <property type="match status" value="4"/>
</dbReference>
<dbReference type="SMART" id="SM00812">
    <property type="entry name" value="Alpha_L_fucos"/>
    <property type="match status" value="1"/>
</dbReference>
<evidence type="ECO:0000256" key="5">
    <source>
        <dbReference type="ARBA" id="ARBA00022801"/>
    </source>
</evidence>
<dbReference type="EMBL" id="JAKNHQ010000005">
    <property type="protein sequence ID" value="MCG4610386.1"/>
    <property type="molecule type" value="Genomic_DNA"/>
</dbReference>
<dbReference type="InterPro" id="IPR017853">
    <property type="entry name" value="GH"/>
</dbReference>
<dbReference type="InterPro" id="IPR005084">
    <property type="entry name" value="CBM6"/>
</dbReference>
<keyword evidence="7" id="KW-0326">Glycosidase</keyword>
<dbReference type="Pfam" id="PF07554">
    <property type="entry name" value="FIVAR"/>
    <property type="match status" value="5"/>
</dbReference>
<dbReference type="SUPFAM" id="SSF141072">
    <property type="entry name" value="CalX-like"/>
    <property type="match status" value="1"/>
</dbReference>
<feature type="region of interest" description="Disordered" evidence="8">
    <location>
        <begin position="1646"/>
        <end position="1678"/>
    </location>
</feature>
<gene>
    <name evidence="12" type="ORF">L0P57_05505</name>
</gene>
<feature type="domain" description="CBM6" evidence="11">
    <location>
        <begin position="1065"/>
        <end position="1189"/>
    </location>
</feature>
<dbReference type="InterPro" id="IPR038081">
    <property type="entry name" value="CalX-like_sf"/>
</dbReference>
<keyword evidence="6" id="KW-0106">Calcium</keyword>
<dbReference type="SUPFAM" id="SSF51445">
    <property type="entry name" value="(Trans)glycosidases"/>
    <property type="match status" value="1"/>
</dbReference>
<sequence length="1778" mass="192392">MRKVKKWLALLVATMLALQPLAFPVSAAPADDVAPPEAWGPIPTETQLQYHEEELSAFIHFGVNTFTGVEWGNGRENPNVFHPTGLDTDQWVKALKDAGFERIIMIGRHHDGFCLWNSDYTTQDVASSTDFQATQAARGQSGDVLEELSKSCTKYDMDMGFYLSPWDANNPTYGYGSGTDEETDSNGDYNEYYMNQLREVLGNPKYGNNGKFVEVWMDGAKGSGAAAQHYKFQEWFDLIEELQPGAVVFSPYGSTIRWIGNESGKAGDPCWSKLDQQRQRNYYDTYGGDEAAYLNSGDPNGDIWSIGECDVSLTSGWFWKSGKQPKSMEELTDIYFKSVGRGQPLLLNVPPDTTGVLPQDFVDRVAELGETIRDTFRTDLTKQDGVTAEATAVRGNSPDYAASNVLDDDADTYWTMDDGQTTGSITIDLGGTKLFDIVSIEEYIKLGQRISEFTVDVHTDSGWKEFGSGYTIGAKRLVRSTPVRADQVRINITGSQAVPLIENVGVFKAEGAFEQESVMPEGLSMIDDREFARSGNWNLETIDGVNETGMWANPGAEASFTFTGTKAWIVGTKDPNHGTMDVYVDGDLVATPNAYQPNRALKQILYTTDDLPYGEHTVRMVCKNKATGLDAAFVLDNQGAGMFEIDPASYTVNEAGTQDVTIKRVGGTDGEVTVDFQTAPDTAVHGRHYNDVSKTVTFEDGQDTATVTVEAIENTEVTGDLRFYAEIVNPGGGAILGFNTRADVIIKDNDLVDKNALKTALDAANAENEGWYTPATWEAFAQAREEAQAVYDNPDATGEQVGTALTNLQNAQEALEPRTAYTAEDPFVLPRTSEGTKLAEAEFFTLVPISGDKYVRIEEDDGASNGKKVGWMEPGNVIKLPYVAPNAGTYTVNCRYQSGRLSEATANTINWSGEHIQSGSVSVYGDSSAPYKEIQFDLVITEPGAGELVITADSHAGPNLDKFEFTAKDLVANTYTITASAEEHGIITPSGAVSVEEGDSQTFAMTADRGYEVADVLVDGQSAGAVSSYTFEDVAGDHTIVVSFRAMDHYGENNPVVLNQDATPVHVEAELLEFGGEGALVEENSYASGGKAVGWLGNCGDHGNAWLNLWVEVPADGVYDITLSCMAGAPNVLYYENLDKTIAGSISCENTYPNFAEQTIQVELKKGVDRLKFYNDETSTANLDKFTITAVQPELSVISVTNPEPQTVAYGTPFAELNLPETVEVALSDGSTADAAVAWEEDGYQPEAGTYTIPGVLTLPEGVQNPENLQAEATVVVEPEQEPSAHLFFVQWNENADLEVEGNVESVIMDRDGVYSAKVMANEALQLHFTPVDRVFSAVTCNGETVPFEADGFTYSVTMPNENTKLYFQFAVVNKTILEAALDVANAVTEEELAGLADTARENFLEARAAAQEVYEDDGATQAQVNAAWKCLIEAIQYLEFEKGDVDSLGKLLEIASEIDPELFTESSYEGFEEAYQSAQDVYAQGGDALKADVEEAYQALEDALNRLVFRADLSSLQSLVDYANSLHMDEYRPEGQEAFQEALAAAEAILEQGAGDVTQEAVDEAALALTQAIKDLRKIPDRDALKDLIAQVEGMDLSDYTAASVQALNASVHAAKQVLDDPEATPQQVAGAYDDVEEKVGQLETKKHDGSHSGGSSGGSSSGSTSGTGTATATTSPVIPNIPVAQTQVYVVSDTTLPFTVKRGSAYCFKMTVMGSATAVPSFTVGNGDVLKTQFVAKIGNDYYFRVWATGAPGSSTGVYTTLPGQNPQMHCVVHVG</sequence>
<evidence type="ECO:0000313" key="12">
    <source>
        <dbReference type="EMBL" id="MCG4610386.1"/>
    </source>
</evidence>